<proteinExistence type="predicted"/>
<sequence>MHDENKETYYISISTGEISRSSTDSPWDFQIAANEEEITYLRGLFDANYSADWQGFYRAHVPYLQYHFDRENDTYDKNLQKIYECIYRLGDEEAKNHIEKIGILP</sequence>
<dbReference type="RefSeq" id="WP_336588295.1">
    <property type="nucleotide sequence ID" value="NZ_JBBAXC010000016.1"/>
</dbReference>
<evidence type="ECO:0000313" key="2">
    <source>
        <dbReference type="Proteomes" id="UP001312865"/>
    </source>
</evidence>
<gene>
    <name evidence="1" type="ORF">WAK64_17165</name>
</gene>
<protein>
    <submittedName>
        <fullName evidence="1">Hydrolase</fullName>
    </submittedName>
</protein>
<name>A0ABU8HHN7_9BACI</name>
<organism evidence="1 2">
    <name type="scientific">Bacillus spongiae</name>
    <dbReference type="NCBI Taxonomy" id="2683610"/>
    <lineage>
        <taxon>Bacteria</taxon>
        <taxon>Bacillati</taxon>
        <taxon>Bacillota</taxon>
        <taxon>Bacilli</taxon>
        <taxon>Bacillales</taxon>
        <taxon>Bacillaceae</taxon>
        <taxon>Bacillus</taxon>
    </lineage>
</organism>
<dbReference type="GO" id="GO:0016787">
    <property type="term" value="F:hydrolase activity"/>
    <property type="evidence" value="ECO:0007669"/>
    <property type="project" value="UniProtKB-KW"/>
</dbReference>
<keyword evidence="1" id="KW-0378">Hydrolase</keyword>
<dbReference type="EMBL" id="JBBAXC010000016">
    <property type="protein sequence ID" value="MEI5908780.1"/>
    <property type="molecule type" value="Genomic_DNA"/>
</dbReference>
<comment type="caution">
    <text evidence="1">The sequence shown here is derived from an EMBL/GenBank/DDBJ whole genome shotgun (WGS) entry which is preliminary data.</text>
</comment>
<dbReference type="Proteomes" id="UP001312865">
    <property type="component" value="Unassembled WGS sequence"/>
</dbReference>
<keyword evidence="2" id="KW-1185">Reference proteome</keyword>
<evidence type="ECO:0000313" key="1">
    <source>
        <dbReference type="EMBL" id="MEI5908780.1"/>
    </source>
</evidence>
<accession>A0ABU8HHN7</accession>
<reference evidence="1 2" key="1">
    <citation type="journal article" date="2018" name="J. Microbiol.">
        <title>Bacillus spongiae sp. nov., isolated from sponge of Jeju Island.</title>
        <authorList>
            <person name="Lee G.E."/>
            <person name="Im W.T."/>
            <person name="Park J.S."/>
        </authorList>
    </citation>
    <scope>NUCLEOTIDE SEQUENCE [LARGE SCALE GENOMIC DNA]</scope>
    <source>
        <strain evidence="1 2">135PIL107-10</strain>
    </source>
</reference>